<dbReference type="AlphaFoldDB" id="A0A1X0DIV9"/>
<gene>
    <name evidence="1" type="ORF">BST26_06865</name>
</gene>
<dbReference type="EMBL" id="MVHS01000011">
    <property type="protein sequence ID" value="ORA71770.1"/>
    <property type="molecule type" value="Genomic_DNA"/>
</dbReference>
<reference evidence="1 2" key="1">
    <citation type="submission" date="2016-12" db="EMBL/GenBank/DDBJ databases">
        <title>The new phylogeny of genus Mycobacterium.</title>
        <authorList>
            <person name="Tortoli E."/>
            <person name="Trovato A."/>
            <person name="Cirillo D.M."/>
        </authorList>
    </citation>
    <scope>NUCLEOTIDE SEQUENCE [LARGE SCALE GENOMIC DNA]</scope>
    <source>
        <strain evidence="1 2">DSM 45130</strain>
    </source>
</reference>
<dbReference type="OrthoDB" id="4427486at2"/>
<dbReference type="Gene3D" id="3.30.70.2390">
    <property type="match status" value="1"/>
</dbReference>
<accession>A0A1X0DIV9</accession>
<dbReference type="RefSeq" id="WP_083030026.1">
    <property type="nucleotide sequence ID" value="NZ_AP022618.1"/>
</dbReference>
<evidence type="ECO:0000313" key="1">
    <source>
        <dbReference type="EMBL" id="ORA71770.1"/>
    </source>
</evidence>
<keyword evidence="2" id="KW-1185">Reference proteome</keyword>
<organism evidence="1 2">
    <name type="scientific">Mycolicibacterium insubricum</name>
    <dbReference type="NCBI Taxonomy" id="444597"/>
    <lineage>
        <taxon>Bacteria</taxon>
        <taxon>Bacillati</taxon>
        <taxon>Actinomycetota</taxon>
        <taxon>Actinomycetes</taxon>
        <taxon>Mycobacteriales</taxon>
        <taxon>Mycobacteriaceae</taxon>
        <taxon>Mycolicibacterium</taxon>
    </lineage>
</organism>
<sequence length="164" mass="17033">MNERVPDSSGLPLRAMVMVLLFLGAVFLLVAIQSMSSGDDSDGKAAGSSTSAAASATSSTTTSAEAPAPQVAVKVYNISQTEGAAARVAEQLRAAHWEIPDENVGNLTLTDIPETTVFYGPEEGQEDAAKKIAETLNAHVAERTPEIAEQVPQEPPSVVVIVTG</sequence>
<dbReference type="Pfam" id="PF13399">
    <property type="entry name" value="LytR_C"/>
    <property type="match status" value="1"/>
</dbReference>
<comment type="caution">
    <text evidence="1">The sequence shown here is derived from an EMBL/GenBank/DDBJ whole genome shotgun (WGS) entry which is preliminary data.</text>
</comment>
<dbReference type="Proteomes" id="UP000192801">
    <property type="component" value="Unassembled WGS sequence"/>
</dbReference>
<proteinExistence type="predicted"/>
<evidence type="ECO:0000313" key="2">
    <source>
        <dbReference type="Proteomes" id="UP000192801"/>
    </source>
</evidence>
<protein>
    <submittedName>
        <fullName evidence="1">Uncharacterized protein</fullName>
    </submittedName>
</protein>
<name>A0A1X0DIV9_9MYCO</name>
<dbReference type="InterPro" id="IPR027381">
    <property type="entry name" value="LytR/CpsA/Psr_C"/>
</dbReference>
<dbReference type="STRING" id="444597.BST26_06865"/>